<dbReference type="Gene3D" id="3.40.50.720">
    <property type="entry name" value="NAD(P)-binding Rossmann-like Domain"/>
    <property type="match status" value="1"/>
</dbReference>
<dbReference type="STRING" id="1895771.BGO89_10860"/>
<dbReference type="SUPFAM" id="SSF51735">
    <property type="entry name" value="NAD(P)-binding Rossmann-fold domains"/>
    <property type="match status" value="1"/>
</dbReference>
<keyword evidence="2" id="KW-0560">Oxidoreductase</keyword>
<comment type="caution">
    <text evidence="3">The sequence shown here is derived from an EMBL/GenBank/DDBJ whole genome shotgun (WGS) entry which is preliminary data.</text>
</comment>
<dbReference type="FunFam" id="3.40.50.720:FF:000084">
    <property type="entry name" value="Short-chain dehydrogenase reductase"/>
    <property type="match status" value="1"/>
</dbReference>
<dbReference type="InterPro" id="IPR002347">
    <property type="entry name" value="SDR_fam"/>
</dbReference>
<evidence type="ECO:0000256" key="1">
    <source>
        <dbReference type="ARBA" id="ARBA00006484"/>
    </source>
</evidence>
<dbReference type="PANTHER" id="PTHR42760:SF133">
    <property type="entry name" value="3-OXOACYL-[ACYL-CARRIER-PROTEIN] REDUCTASE"/>
    <property type="match status" value="1"/>
</dbReference>
<evidence type="ECO:0000313" key="4">
    <source>
        <dbReference type="Proteomes" id="UP000184233"/>
    </source>
</evidence>
<dbReference type="Pfam" id="PF13561">
    <property type="entry name" value="adh_short_C2"/>
    <property type="match status" value="1"/>
</dbReference>
<dbReference type="AlphaFoldDB" id="A0A1M3KX76"/>
<sequence length="271" mass="28796">MNDVLSSFHLDGRVAIVTGAAGLIGREHCRALAAAGAVVIAADVDQHAAIDAAAEIGEPHRGVMLDVTNPGSLVALRDMLLADYGRIDVLVNNAAINDMVEHPVLAAELSSFERYPLALWKRVFDVNVTGVFLCCQVFGAVMAGRGAGSIINIGSTYGSVAPDQSIYRTPDGKQPFFKSAAYPASKGAVGMLTRFLASYWGHAGVRVNTLSPGGVENGQQQYFIDNYSKRTPIGRMAGRSDYRGALVFLASDASSYMTGHDLVVDGGWTIW</sequence>
<accession>A0A1M3KX76</accession>
<protein>
    <submittedName>
        <fullName evidence="3">Short-chain dehydrogenase</fullName>
    </submittedName>
</protein>
<name>A0A1M3KX76_9BACT</name>
<comment type="similarity">
    <text evidence="1">Belongs to the short-chain dehydrogenases/reductases (SDR) family.</text>
</comment>
<evidence type="ECO:0000313" key="3">
    <source>
        <dbReference type="EMBL" id="OJX57008.1"/>
    </source>
</evidence>
<organism evidence="3 4">
    <name type="scientific">Candidatus Kapaibacterium thiocyanatum</name>
    <dbReference type="NCBI Taxonomy" id="1895771"/>
    <lineage>
        <taxon>Bacteria</taxon>
        <taxon>Pseudomonadati</taxon>
        <taxon>Candidatus Kapaibacteriota</taxon>
        <taxon>Candidatus Kapaibacteriia</taxon>
        <taxon>Candidatus Kapaibacteriales</taxon>
        <taxon>Candidatus Kapaibacteriaceae</taxon>
        <taxon>Candidatus Kapaibacterium</taxon>
    </lineage>
</organism>
<dbReference type="GO" id="GO:0016616">
    <property type="term" value="F:oxidoreductase activity, acting on the CH-OH group of donors, NAD or NADP as acceptor"/>
    <property type="evidence" value="ECO:0007669"/>
    <property type="project" value="TreeGrafter"/>
</dbReference>
<dbReference type="Proteomes" id="UP000184233">
    <property type="component" value="Unassembled WGS sequence"/>
</dbReference>
<reference evidence="3 4" key="1">
    <citation type="submission" date="2016-09" db="EMBL/GenBank/DDBJ databases">
        <title>Genome-resolved meta-omics ties microbial dynamics to process performance in biotechnology for thiocyanate degradation.</title>
        <authorList>
            <person name="Kantor R.S."/>
            <person name="Huddy R.J."/>
            <person name="Iyer R."/>
            <person name="Thomas B.C."/>
            <person name="Brown C.T."/>
            <person name="Anantharaman K."/>
            <person name="Tringe S."/>
            <person name="Hettich R.L."/>
            <person name="Harrison S.T."/>
            <person name="Banfield J.F."/>
        </authorList>
    </citation>
    <scope>NUCLEOTIDE SEQUENCE [LARGE SCALE GENOMIC DNA]</scope>
    <source>
        <strain evidence="3">59-99</strain>
    </source>
</reference>
<gene>
    <name evidence="3" type="ORF">BGO89_10860</name>
</gene>
<evidence type="ECO:0000256" key="2">
    <source>
        <dbReference type="ARBA" id="ARBA00023002"/>
    </source>
</evidence>
<dbReference type="PRINTS" id="PR00081">
    <property type="entry name" value="GDHRDH"/>
</dbReference>
<dbReference type="PANTHER" id="PTHR42760">
    <property type="entry name" value="SHORT-CHAIN DEHYDROGENASES/REDUCTASES FAMILY MEMBER"/>
    <property type="match status" value="1"/>
</dbReference>
<dbReference type="InterPro" id="IPR036291">
    <property type="entry name" value="NAD(P)-bd_dom_sf"/>
</dbReference>
<dbReference type="PRINTS" id="PR00080">
    <property type="entry name" value="SDRFAMILY"/>
</dbReference>
<proteinExistence type="inferred from homology"/>
<dbReference type="EMBL" id="MKVH01000024">
    <property type="protein sequence ID" value="OJX57008.1"/>
    <property type="molecule type" value="Genomic_DNA"/>
</dbReference>